<protein>
    <recommendedName>
        <fullName evidence="5">Transmembrane protein 238</fullName>
    </recommendedName>
</protein>
<evidence type="ECO:0000256" key="2">
    <source>
        <dbReference type="SAM" id="Phobius"/>
    </source>
</evidence>
<dbReference type="Pfam" id="PF15125">
    <property type="entry name" value="TMEM238"/>
    <property type="match status" value="1"/>
</dbReference>
<organism evidence="3 4">
    <name type="scientific">Pleurodeles waltl</name>
    <name type="common">Iberian ribbed newt</name>
    <dbReference type="NCBI Taxonomy" id="8319"/>
    <lineage>
        <taxon>Eukaryota</taxon>
        <taxon>Metazoa</taxon>
        <taxon>Chordata</taxon>
        <taxon>Craniata</taxon>
        <taxon>Vertebrata</taxon>
        <taxon>Euteleostomi</taxon>
        <taxon>Amphibia</taxon>
        <taxon>Batrachia</taxon>
        <taxon>Caudata</taxon>
        <taxon>Salamandroidea</taxon>
        <taxon>Salamandridae</taxon>
        <taxon>Pleurodelinae</taxon>
        <taxon>Pleurodeles</taxon>
    </lineage>
</organism>
<feature type="region of interest" description="Disordered" evidence="1">
    <location>
        <begin position="95"/>
        <end position="151"/>
    </location>
</feature>
<dbReference type="PANTHER" id="PTHR28613:SF5">
    <property type="entry name" value="TRANSMEMBRANE PROTEIN 238"/>
    <property type="match status" value="1"/>
</dbReference>
<dbReference type="PANTHER" id="PTHR28613">
    <property type="entry name" value="SI:CH211-232M10.4-RELATED"/>
    <property type="match status" value="1"/>
</dbReference>
<dbReference type="InterPro" id="IPR029365">
    <property type="entry name" value="TMEM238"/>
</dbReference>
<dbReference type="Proteomes" id="UP001066276">
    <property type="component" value="Chromosome 7"/>
</dbReference>
<accession>A0AAV7PTJ7</accession>
<feature type="transmembrane region" description="Helical" evidence="2">
    <location>
        <begin position="12"/>
        <end position="33"/>
    </location>
</feature>
<name>A0AAV7PTJ7_PLEWA</name>
<feature type="compositionally biased region" description="Basic residues" evidence="1">
    <location>
        <begin position="95"/>
        <end position="115"/>
    </location>
</feature>
<feature type="transmembrane region" description="Helical" evidence="2">
    <location>
        <begin position="45"/>
        <end position="64"/>
    </location>
</feature>
<dbReference type="AlphaFoldDB" id="A0AAV7PTJ7"/>
<evidence type="ECO:0000256" key="1">
    <source>
        <dbReference type="SAM" id="MobiDB-lite"/>
    </source>
</evidence>
<keyword evidence="4" id="KW-1185">Reference proteome</keyword>
<evidence type="ECO:0000313" key="3">
    <source>
        <dbReference type="EMBL" id="KAJ1131204.1"/>
    </source>
</evidence>
<comment type="caution">
    <text evidence="3">The sequence shown here is derived from an EMBL/GenBank/DDBJ whole genome shotgun (WGS) entry which is preliminary data.</text>
</comment>
<feature type="compositionally biased region" description="Basic and acidic residues" evidence="1">
    <location>
        <begin position="126"/>
        <end position="139"/>
    </location>
</feature>
<evidence type="ECO:0000313" key="4">
    <source>
        <dbReference type="Proteomes" id="UP001066276"/>
    </source>
</evidence>
<keyword evidence="2" id="KW-0472">Membrane</keyword>
<sequence>MAPAALGRCRMALIFAVLMDLVGVASLLVGIFAQLQINGRDFGDLLIYTGAILVFLSLIGWIFWYTGNIEISLEELERDYVVKGGTLAHLARKISRRLSRHSGKPGGGGRKKGGPHRGMGGAAAMGKEDSLQLPRIKEPLEEEASPRGFPA</sequence>
<dbReference type="EMBL" id="JANPWB010000011">
    <property type="protein sequence ID" value="KAJ1131204.1"/>
    <property type="molecule type" value="Genomic_DNA"/>
</dbReference>
<evidence type="ECO:0008006" key="5">
    <source>
        <dbReference type="Google" id="ProtNLM"/>
    </source>
</evidence>
<reference evidence="3" key="1">
    <citation type="journal article" date="2022" name="bioRxiv">
        <title>Sequencing and chromosome-scale assembly of the giantPleurodeles waltlgenome.</title>
        <authorList>
            <person name="Brown T."/>
            <person name="Elewa A."/>
            <person name="Iarovenko S."/>
            <person name="Subramanian E."/>
            <person name="Araus A.J."/>
            <person name="Petzold A."/>
            <person name="Susuki M."/>
            <person name="Suzuki K.-i.T."/>
            <person name="Hayashi T."/>
            <person name="Toyoda A."/>
            <person name="Oliveira C."/>
            <person name="Osipova E."/>
            <person name="Leigh N.D."/>
            <person name="Simon A."/>
            <person name="Yun M.H."/>
        </authorList>
    </citation>
    <scope>NUCLEOTIDE SEQUENCE</scope>
    <source>
        <strain evidence="3">20211129_DDA</strain>
        <tissue evidence="3">Liver</tissue>
    </source>
</reference>
<proteinExistence type="predicted"/>
<keyword evidence="2" id="KW-1133">Transmembrane helix</keyword>
<gene>
    <name evidence="3" type="ORF">NDU88_009543</name>
</gene>
<keyword evidence="2" id="KW-0812">Transmembrane</keyword>